<keyword evidence="6" id="KW-1185">Reference proteome</keyword>
<dbReference type="InterPro" id="IPR009100">
    <property type="entry name" value="AcylCoA_DH/oxidase_NM_dom_sf"/>
</dbReference>
<gene>
    <name evidence="5" type="ORF">GCM10009096_15190</name>
</gene>
<dbReference type="SUPFAM" id="SSF47203">
    <property type="entry name" value="Acyl-CoA dehydrogenase C-terminal domain-like"/>
    <property type="match status" value="1"/>
</dbReference>
<evidence type="ECO:0000259" key="4">
    <source>
        <dbReference type="Pfam" id="PF08028"/>
    </source>
</evidence>
<comment type="similarity">
    <text evidence="2">Belongs to the HpaH/HsaA monooxygenase family.</text>
</comment>
<protein>
    <submittedName>
        <fullName evidence="5">Acyl-CoA dehydrogenase family protein</fullName>
    </submittedName>
</protein>
<dbReference type="InterPro" id="IPR050741">
    <property type="entry name" value="Acyl-CoA_dehydrogenase"/>
</dbReference>
<dbReference type="InterPro" id="IPR037069">
    <property type="entry name" value="AcylCoA_DH/ox_N_sf"/>
</dbReference>
<evidence type="ECO:0000256" key="2">
    <source>
        <dbReference type="ARBA" id="ARBA00049661"/>
    </source>
</evidence>
<dbReference type="Pfam" id="PF02771">
    <property type="entry name" value="Acyl-CoA_dh_N"/>
    <property type="match status" value="1"/>
</dbReference>
<evidence type="ECO:0000313" key="6">
    <source>
        <dbReference type="Proteomes" id="UP001500713"/>
    </source>
</evidence>
<dbReference type="Gene3D" id="1.20.140.10">
    <property type="entry name" value="Butyryl-CoA Dehydrogenase, subunit A, domain 3"/>
    <property type="match status" value="1"/>
</dbReference>
<dbReference type="InterPro" id="IPR036250">
    <property type="entry name" value="AcylCo_DH-like_C"/>
</dbReference>
<proteinExistence type="inferred from homology"/>
<dbReference type="RefSeq" id="WP_229955963.1">
    <property type="nucleotide sequence ID" value="NZ_BAAAEM010000002.1"/>
</dbReference>
<feature type="domain" description="Acyl-CoA dehydrogenase/oxidase N-terminal" evidence="3">
    <location>
        <begin position="25"/>
        <end position="100"/>
    </location>
</feature>
<evidence type="ECO:0000256" key="1">
    <source>
        <dbReference type="ARBA" id="ARBA00023002"/>
    </source>
</evidence>
<dbReference type="SUPFAM" id="SSF56645">
    <property type="entry name" value="Acyl-CoA dehydrogenase NM domain-like"/>
    <property type="match status" value="1"/>
</dbReference>
<comment type="caution">
    <text evidence="5">The sequence shown here is derived from an EMBL/GenBank/DDBJ whole genome shotgun (WGS) entry which is preliminary data.</text>
</comment>
<dbReference type="EMBL" id="BAAAEM010000002">
    <property type="protein sequence ID" value="GAA0474614.1"/>
    <property type="molecule type" value="Genomic_DNA"/>
</dbReference>
<dbReference type="Gene3D" id="1.10.540.10">
    <property type="entry name" value="Acyl-CoA dehydrogenase/oxidase, N-terminal domain"/>
    <property type="match status" value="1"/>
</dbReference>
<dbReference type="PANTHER" id="PTHR48083:SF5">
    <property type="entry name" value="NRGC PROTEIN"/>
    <property type="match status" value="1"/>
</dbReference>
<dbReference type="InterPro" id="IPR013107">
    <property type="entry name" value="Acyl-CoA_DH_C"/>
</dbReference>
<organism evidence="5 6">
    <name type="scientific">Parasphingorhabdus litoris</name>
    <dbReference type="NCBI Taxonomy" id="394733"/>
    <lineage>
        <taxon>Bacteria</taxon>
        <taxon>Pseudomonadati</taxon>
        <taxon>Pseudomonadota</taxon>
        <taxon>Alphaproteobacteria</taxon>
        <taxon>Sphingomonadales</taxon>
        <taxon>Sphingomonadaceae</taxon>
        <taxon>Parasphingorhabdus</taxon>
    </lineage>
</organism>
<dbReference type="PANTHER" id="PTHR48083">
    <property type="entry name" value="MEDIUM-CHAIN SPECIFIC ACYL-COA DEHYDROGENASE, MITOCHONDRIAL-RELATED"/>
    <property type="match status" value="1"/>
</dbReference>
<evidence type="ECO:0000259" key="3">
    <source>
        <dbReference type="Pfam" id="PF02771"/>
    </source>
</evidence>
<reference evidence="6" key="1">
    <citation type="journal article" date="2019" name="Int. J. Syst. Evol. Microbiol.">
        <title>The Global Catalogue of Microorganisms (GCM) 10K type strain sequencing project: providing services to taxonomists for standard genome sequencing and annotation.</title>
        <authorList>
            <consortium name="The Broad Institute Genomics Platform"/>
            <consortium name="The Broad Institute Genome Sequencing Center for Infectious Disease"/>
            <person name="Wu L."/>
            <person name="Ma J."/>
        </authorList>
    </citation>
    <scope>NUCLEOTIDE SEQUENCE [LARGE SCALE GENOMIC DNA]</scope>
    <source>
        <strain evidence="6">JCM 14162</strain>
    </source>
</reference>
<feature type="domain" description="Acyl-CoA dehydrogenase C-terminal" evidence="4">
    <location>
        <begin position="242"/>
        <end position="372"/>
    </location>
</feature>
<accession>A0ABP3K9Y9</accession>
<dbReference type="InterPro" id="IPR013786">
    <property type="entry name" value="AcylCoA_DH/ox_N"/>
</dbReference>
<name>A0ABP3K9Y9_9SPHN</name>
<evidence type="ECO:0000313" key="5">
    <source>
        <dbReference type="EMBL" id="GAA0474614.1"/>
    </source>
</evidence>
<dbReference type="Pfam" id="PF08028">
    <property type="entry name" value="Acyl-CoA_dh_2"/>
    <property type="match status" value="1"/>
</dbReference>
<dbReference type="Gene3D" id="2.40.110.10">
    <property type="entry name" value="Butyryl-CoA Dehydrogenase, subunit A, domain 2"/>
    <property type="match status" value="1"/>
</dbReference>
<dbReference type="Proteomes" id="UP001500713">
    <property type="component" value="Unassembled WGS sequence"/>
</dbReference>
<dbReference type="InterPro" id="IPR046373">
    <property type="entry name" value="Acyl-CoA_Oxase/DH_mid-dom_sf"/>
</dbReference>
<sequence>MTALQYDIRDLGGKTGAAILNLLPEIADRAAETEEARRLPADLAAKMAAAGAFNLSKPSALGGLELPPLEFLKIIETIAEADASAGWCAMIAVTSTLGAAYMDESPAAEIFGPDDVITGGVFAPMGKAEDKGDHYLLSGQWQWGSGSANCSWLGGGAMIFKDGELQKFENGAPYHRMLFFPAGDVTFIDSWHVAGMKGTGSGDFSVKDIKIPKDRSVSFIADRPRDTGALYKFPLFGLLALGVSSVALGNARAALEEIKQIAITKKTPGGGRSMAQRATVQVDLSRATAQLNGAFGFLENAVEKAWTEAQGNGDISPQARADLRLACAHATEISAEVCKTAYTLGGGGAVYSSSTLQRRFRDAHVATQHIATAPAVFELAGRVLLEQPVDMAML</sequence>
<dbReference type="PIRSF" id="PIRSF016578">
    <property type="entry name" value="HsaA"/>
    <property type="match status" value="1"/>
</dbReference>
<keyword evidence="1" id="KW-0560">Oxidoreductase</keyword>